<dbReference type="InterPro" id="IPR037523">
    <property type="entry name" value="VOC_core"/>
</dbReference>
<dbReference type="Gene3D" id="3.10.180.10">
    <property type="entry name" value="2,3-Dihydroxybiphenyl 1,2-Dioxygenase, domain 1"/>
    <property type="match status" value="1"/>
</dbReference>
<dbReference type="RefSeq" id="WP_390262806.1">
    <property type="nucleotide sequence ID" value="NZ_JBHUGH010000010.1"/>
</dbReference>
<dbReference type="InterPro" id="IPR029068">
    <property type="entry name" value="Glyas_Bleomycin-R_OHBP_Dase"/>
</dbReference>
<comment type="catalytic activity">
    <reaction evidence="8">
        <text>(R)-S-lactoylglutathione = methylglyoxal + glutathione</text>
        <dbReference type="Rhea" id="RHEA:19069"/>
        <dbReference type="ChEBI" id="CHEBI:17158"/>
        <dbReference type="ChEBI" id="CHEBI:57474"/>
        <dbReference type="ChEBI" id="CHEBI:57925"/>
        <dbReference type="EC" id="4.4.1.5"/>
    </reaction>
</comment>
<gene>
    <name evidence="10" type="primary">gloA</name>
    <name evidence="10" type="ORF">ACFSGJ_13595</name>
</gene>
<keyword evidence="5 8" id="KW-0479">Metal-binding</keyword>
<reference evidence="11" key="1">
    <citation type="journal article" date="2019" name="Int. J. Syst. Evol. Microbiol.">
        <title>The Global Catalogue of Microorganisms (GCM) 10K type strain sequencing project: providing services to taxonomists for standard genome sequencing and annotation.</title>
        <authorList>
            <consortium name="The Broad Institute Genomics Platform"/>
            <consortium name="The Broad Institute Genome Sequencing Center for Infectious Disease"/>
            <person name="Wu L."/>
            <person name="Ma J."/>
        </authorList>
    </citation>
    <scope>NUCLEOTIDE SEQUENCE [LARGE SCALE GENOMIC DNA]</scope>
    <source>
        <strain evidence="11">CGMCC 4.7242</strain>
    </source>
</reference>
<keyword evidence="6" id="KW-0862">Zinc</keyword>
<evidence type="ECO:0000256" key="5">
    <source>
        <dbReference type="ARBA" id="ARBA00022723"/>
    </source>
</evidence>
<dbReference type="NCBIfam" id="TIGR00068">
    <property type="entry name" value="glyox_I"/>
    <property type="match status" value="1"/>
</dbReference>
<dbReference type="EMBL" id="JBHUGH010000010">
    <property type="protein sequence ID" value="MFD1913246.1"/>
    <property type="molecule type" value="Genomic_DNA"/>
</dbReference>
<keyword evidence="7 8" id="KW-0456">Lyase</keyword>
<sequence length="166" mass="18675">MQDDLAETDGYVLAHTMLRIKDPDRSLAFYRDVLGMRLVTRLDLAEWKFSLYFLQPRGHDPVDGSLEQTFSRPGLLELTHNWGSETDDSVMHSGNEAPKGYGHICISVPDISAACARFERLGVTFQKRLGEGGIKDIAFIRDPDGYWLEIVQPDLVASALAQYRSD</sequence>
<comment type="caution">
    <text evidence="10">The sequence shown here is derived from an EMBL/GenBank/DDBJ whole genome shotgun (WGS) entry which is preliminary data.</text>
</comment>
<dbReference type="Pfam" id="PF00903">
    <property type="entry name" value="Glyoxalase"/>
    <property type="match status" value="1"/>
</dbReference>
<evidence type="ECO:0000313" key="11">
    <source>
        <dbReference type="Proteomes" id="UP001597353"/>
    </source>
</evidence>
<evidence type="ECO:0000256" key="2">
    <source>
        <dbReference type="ARBA" id="ARBA00005008"/>
    </source>
</evidence>
<evidence type="ECO:0000259" key="9">
    <source>
        <dbReference type="PROSITE" id="PS51819"/>
    </source>
</evidence>
<evidence type="ECO:0000256" key="8">
    <source>
        <dbReference type="RuleBase" id="RU361179"/>
    </source>
</evidence>
<dbReference type="InterPro" id="IPR004361">
    <property type="entry name" value="Glyoxalase_1"/>
</dbReference>
<comment type="cofactor">
    <cofactor evidence="1">
        <name>Zn(2+)</name>
        <dbReference type="ChEBI" id="CHEBI:29105"/>
    </cofactor>
</comment>
<feature type="domain" description="VOC" evidence="9">
    <location>
        <begin position="12"/>
        <end position="153"/>
    </location>
</feature>
<comment type="cofactor">
    <cofactor evidence="8">
        <name>Ni(2+)</name>
        <dbReference type="ChEBI" id="CHEBI:49786"/>
    </cofactor>
    <text evidence="8">Binds 1 nickel ion per subunit.</text>
</comment>
<comment type="function">
    <text evidence="8">Catalyzes the conversion of hemimercaptal, formed from methylglyoxal and glutathione, to S-lactoylglutathione.</text>
</comment>
<dbReference type="PROSITE" id="PS00935">
    <property type="entry name" value="GLYOXALASE_I_2"/>
    <property type="match status" value="1"/>
</dbReference>
<comment type="similarity">
    <text evidence="3 8">Belongs to the glyoxalase I family.</text>
</comment>
<keyword evidence="8" id="KW-0533">Nickel</keyword>
<organism evidence="10 11">
    <name type="scientific">Halodurantibacterium flavum</name>
    <dbReference type="NCBI Taxonomy" id="1382802"/>
    <lineage>
        <taxon>Bacteria</taxon>
        <taxon>Pseudomonadati</taxon>
        <taxon>Pseudomonadota</taxon>
        <taxon>Alphaproteobacteria</taxon>
        <taxon>Rhodobacterales</taxon>
        <taxon>Paracoccaceae</taxon>
        <taxon>Halodurantibacterium</taxon>
    </lineage>
</organism>
<dbReference type="InterPro" id="IPR004360">
    <property type="entry name" value="Glyas_Fos-R_dOase_dom"/>
</dbReference>
<accession>A0ABW4S6N7</accession>
<dbReference type="GO" id="GO:0004462">
    <property type="term" value="F:lactoylglutathione lyase activity"/>
    <property type="evidence" value="ECO:0007669"/>
    <property type="project" value="UniProtKB-EC"/>
</dbReference>
<dbReference type="PANTHER" id="PTHR10374">
    <property type="entry name" value="LACTOYLGLUTATHIONE LYASE GLYOXALASE I"/>
    <property type="match status" value="1"/>
</dbReference>
<dbReference type="Proteomes" id="UP001597353">
    <property type="component" value="Unassembled WGS sequence"/>
</dbReference>
<evidence type="ECO:0000256" key="4">
    <source>
        <dbReference type="ARBA" id="ARBA00012081"/>
    </source>
</evidence>
<protein>
    <recommendedName>
        <fullName evidence="4 8">Lactoylglutathione lyase</fullName>
        <ecNumber evidence="4 8">4.4.1.5</ecNumber>
    </recommendedName>
    <alternativeName>
        <fullName evidence="8">Glyoxalase I</fullName>
    </alternativeName>
</protein>
<keyword evidence="11" id="KW-1185">Reference proteome</keyword>
<evidence type="ECO:0000313" key="10">
    <source>
        <dbReference type="EMBL" id="MFD1913246.1"/>
    </source>
</evidence>
<dbReference type="EC" id="4.4.1.5" evidence="4 8"/>
<evidence type="ECO:0000256" key="6">
    <source>
        <dbReference type="ARBA" id="ARBA00022833"/>
    </source>
</evidence>
<dbReference type="PROSITE" id="PS51819">
    <property type="entry name" value="VOC"/>
    <property type="match status" value="1"/>
</dbReference>
<dbReference type="SUPFAM" id="SSF54593">
    <property type="entry name" value="Glyoxalase/Bleomycin resistance protein/Dihydroxybiphenyl dioxygenase"/>
    <property type="match status" value="1"/>
</dbReference>
<evidence type="ECO:0000256" key="3">
    <source>
        <dbReference type="ARBA" id="ARBA00010363"/>
    </source>
</evidence>
<dbReference type="CDD" id="cd07233">
    <property type="entry name" value="GlxI_Zn"/>
    <property type="match status" value="1"/>
</dbReference>
<dbReference type="PANTHER" id="PTHR10374:SF30">
    <property type="entry name" value="LACTOYLGLUTATHIONE LYASE"/>
    <property type="match status" value="1"/>
</dbReference>
<evidence type="ECO:0000256" key="1">
    <source>
        <dbReference type="ARBA" id="ARBA00001947"/>
    </source>
</evidence>
<name>A0ABW4S6N7_9RHOB</name>
<dbReference type="PROSITE" id="PS00934">
    <property type="entry name" value="GLYOXALASE_I_1"/>
    <property type="match status" value="1"/>
</dbReference>
<proteinExistence type="inferred from homology"/>
<dbReference type="InterPro" id="IPR018146">
    <property type="entry name" value="Glyoxalase_1_CS"/>
</dbReference>
<evidence type="ECO:0000256" key="7">
    <source>
        <dbReference type="ARBA" id="ARBA00023239"/>
    </source>
</evidence>
<comment type="pathway">
    <text evidence="2 8">Secondary metabolite metabolism; methylglyoxal degradation; (R)-lactate from methylglyoxal: step 1/2.</text>
</comment>